<comment type="caution">
    <text evidence="2">The sequence shown here is derived from an EMBL/GenBank/DDBJ whole genome shotgun (WGS) entry which is preliminary data.</text>
</comment>
<evidence type="ECO:0000256" key="1">
    <source>
        <dbReference type="SAM" id="MobiDB-lite"/>
    </source>
</evidence>
<protein>
    <submittedName>
        <fullName evidence="2">Uncharacterized protein</fullName>
    </submittedName>
</protein>
<gene>
    <name evidence="2" type="ORF">JYZ213_LOCUS4878</name>
</gene>
<dbReference type="Proteomes" id="UP000663845">
    <property type="component" value="Unassembled WGS sequence"/>
</dbReference>
<reference evidence="2" key="1">
    <citation type="submission" date="2021-02" db="EMBL/GenBank/DDBJ databases">
        <authorList>
            <person name="Nowell W R."/>
        </authorList>
    </citation>
    <scope>NUCLEOTIDE SEQUENCE</scope>
</reference>
<name>A0A813SDH8_9BILA</name>
<accession>A0A813SDH8</accession>
<feature type="region of interest" description="Disordered" evidence="1">
    <location>
        <begin position="248"/>
        <end position="295"/>
    </location>
</feature>
<dbReference type="AlphaFoldDB" id="A0A813SDH8"/>
<evidence type="ECO:0000313" key="2">
    <source>
        <dbReference type="EMBL" id="CAF0793859.1"/>
    </source>
</evidence>
<feature type="compositionally biased region" description="Acidic residues" evidence="1">
    <location>
        <begin position="263"/>
        <end position="275"/>
    </location>
</feature>
<evidence type="ECO:0000313" key="3">
    <source>
        <dbReference type="Proteomes" id="UP000663845"/>
    </source>
</evidence>
<dbReference type="EMBL" id="CAJNOG010000028">
    <property type="protein sequence ID" value="CAF0793859.1"/>
    <property type="molecule type" value="Genomic_DNA"/>
</dbReference>
<proteinExistence type="predicted"/>
<sequence>MSLIPVCPVIPKEEIELSMIMIKNKIEKYKILNSNPMILHYGKRAHTYRVCCGRMETDKLFDQYLLYYSTEFEKMDKLLGACLRKQSESSLEAGVVYTGDCQVAYNELKEVMKKRQKFLGKKYKQEKKIVKIFQEAITLKLSEAPIIKSMGTVVNQYCPDRHVLELLFDIDKLIHCEELARIAIAQNGSNDYYNYQNSTSNPFLNIVIKDFQGLEQALAKIVSLSETKSTQKRSLDTFFDPNAISNGDISEGIYDPDNVTSEYSDETYEVTDDTTSDSPQNGDEAHLNPSSTSKNTYVKSGDIAGVFGNLIGDTSQNVK</sequence>
<organism evidence="2 3">
    <name type="scientific">Adineta steineri</name>
    <dbReference type="NCBI Taxonomy" id="433720"/>
    <lineage>
        <taxon>Eukaryota</taxon>
        <taxon>Metazoa</taxon>
        <taxon>Spiralia</taxon>
        <taxon>Gnathifera</taxon>
        <taxon>Rotifera</taxon>
        <taxon>Eurotatoria</taxon>
        <taxon>Bdelloidea</taxon>
        <taxon>Adinetida</taxon>
        <taxon>Adinetidae</taxon>
        <taxon>Adineta</taxon>
    </lineage>
</organism>